<feature type="transmembrane region" description="Helical" evidence="6">
    <location>
        <begin position="195"/>
        <end position="216"/>
    </location>
</feature>
<evidence type="ECO:0000313" key="8">
    <source>
        <dbReference type="EMBL" id="TCV92279.1"/>
    </source>
</evidence>
<dbReference type="Proteomes" id="UP000295515">
    <property type="component" value="Unassembled WGS sequence"/>
</dbReference>
<dbReference type="GO" id="GO:0005886">
    <property type="term" value="C:plasma membrane"/>
    <property type="evidence" value="ECO:0007669"/>
    <property type="project" value="UniProtKB-SubCell"/>
</dbReference>
<dbReference type="Pfam" id="PF09335">
    <property type="entry name" value="VTT_dom"/>
    <property type="match status" value="1"/>
</dbReference>
<evidence type="ECO:0000256" key="4">
    <source>
        <dbReference type="ARBA" id="ARBA00022989"/>
    </source>
</evidence>
<feature type="transmembrane region" description="Helical" evidence="6">
    <location>
        <begin position="168"/>
        <end position="189"/>
    </location>
</feature>
<keyword evidence="9" id="KW-1185">Reference proteome</keyword>
<reference evidence="8 9" key="1">
    <citation type="submission" date="2019-03" db="EMBL/GenBank/DDBJ databases">
        <title>Genomic Encyclopedia of Type Strains, Phase IV (KMG-IV): sequencing the most valuable type-strain genomes for metagenomic binning, comparative biology and taxonomic classification.</title>
        <authorList>
            <person name="Goeker M."/>
        </authorList>
    </citation>
    <scope>NUCLEOTIDE SEQUENCE [LARGE SCALE GENOMIC DNA]</scope>
    <source>
        <strain evidence="8 9">DSM 29487</strain>
    </source>
</reference>
<keyword evidence="2 6" id="KW-1003">Cell membrane</keyword>
<protein>
    <recommendedName>
        <fullName evidence="6">TVP38/TMEM64 family membrane protein</fullName>
    </recommendedName>
</protein>
<evidence type="ECO:0000256" key="2">
    <source>
        <dbReference type="ARBA" id="ARBA00022475"/>
    </source>
</evidence>
<comment type="similarity">
    <text evidence="6">Belongs to the TVP38/TMEM64 family.</text>
</comment>
<evidence type="ECO:0000313" key="9">
    <source>
        <dbReference type="Proteomes" id="UP000295515"/>
    </source>
</evidence>
<dbReference type="InterPro" id="IPR015414">
    <property type="entry name" value="TMEM64"/>
</dbReference>
<accession>A0A4V6P426</accession>
<gene>
    <name evidence="8" type="ORF">EDD60_12724</name>
</gene>
<name>A0A4V6P426_9FIRM</name>
<evidence type="ECO:0000256" key="3">
    <source>
        <dbReference type="ARBA" id="ARBA00022692"/>
    </source>
</evidence>
<feature type="transmembrane region" description="Helical" evidence="6">
    <location>
        <begin position="12"/>
        <end position="29"/>
    </location>
</feature>
<feature type="transmembrane region" description="Helical" evidence="6">
    <location>
        <begin position="82"/>
        <end position="107"/>
    </location>
</feature>
<comment type="caution">
    <text evidence="8">The sequence shown here is derived from an EMBL/GenBank/DDBJ whole genome shotgun (WGS) entry which is preliminary data.</text>
</comment>
<feature type="transmembrane region" description="Helical" evidence="6">
    <location>
        <begin position="49"/>
        <end position="70"/>
    </location>
</feature>
<organism evidence="8 9">
    <name type="scientific">Longibaculum muris</name>
    <dbReference type="NCBI Taxonomy" id="1796628"/>
    <lineage>
        <taxon>Bacteria</taxon>
        <taxon>Bacillati</taxon>
        <taxon>Bacillota</taxon>
        <taxon>Erysipelotrichia</taxon>
        <taxon>Erysipelotrichales</taxon>
        <taxon>Coprobacillaceae</taxon>
        <taxon>Longibaculum</taxon>
    </lineage>
</organism>
<evidence type="ECO:0000256" key="1">
    <source>
        <dbReference type="ARBA" id="ARBA00004651"/>
    </source>
</evidence>
<sequence>MKFLKQHQKEIKGIGLCFLIMAIACLLLYKPMMSLFHDPQLLRHQLQEFGILGYFMMSLLMALQVVFVFLPGEIIEIMSGYLYGPIGGMIACLIGSAIGSSLIYVFVKKFGLSFIQRFIDTKKIEEVSFLKNKEKRNMLCFLIFFIPGTPKDALTYFIPLTDMKLSTFLFITTIARIPSIITSTIGGHAIGVENYIFSILVFVITGIISLVGLYVYKKINQKKVMNYNL</sequence>
<keyword evidence="5 6" id="KW-0472">Membrane</keyword>
<evidence type="ECO:0000259" key="7">
    <source>
        <dbReference type="Pfam" id="PF09335"/>
    </source>
</evidence>
<dbReference type="PANTHER" id="PTHR12677">
    <property type="entry name" value="GOLGI APPARATUS MEMBRANE PROTEIN TVP38-RELATED"/>
    <property type="match status" value="1"/>
</dbReference>
<proteinExistence type="inferred from homology"/>
<dbReference type="PROSITE" id="PS51257">
    <property type="entry name" value="PROKAR_LIPOPROTEIN"/>
    <property type="match status" value="1"/>
</dbReference>
<dbReference type="EMBL" id="SMCQ01000027">
    <property type="protein sequence ID" value="TCV92279.1"/>
    <property type="molecule type" value="Genomic_DNA"/>
</dbReference>
<keyword evidence="3 6" id="KW-0812">Transmembrane</keyword>
<evidence type="ECO:0000256" key="6">
    <source>
        <dbReference type="RuleBase" id="RU366058"/>
    </source>
</evidence>
<comment type="subcellular location">
    <subcellularLocation>
        <location evidence="1 6">Cell membrane</location>
        <topology evidence="1 6">Multi-pass membrane protein</topology>
    </subcellularLocation>
</comment>
<dbReference type="RefSeq" id="WP_066450060.1">
    <property type="nucleotide sequence ID" value="NZ_JANKBF010000005.1"/>
</dbReference>
<dbReference type="InterPro" id="IPR032816">
    <property type="entry name" value="VTT_dom"/>
</dbReference>
<feature type="domain" description="VTT" evidence="7">
    <location>
        <begin position="70"/>
        <end position="186"/>
    </location>
</feature>
<dbReference type="GeneID" id="98916525"/>
<dbReference type="PANTHER" id="PTHR12677:SF59">
    <property type="entry name" value="GOLGI APPARATUS MEMBRANE PROTEIN TVP38-RELATED"/>
    <property type="match status" value="1"/>
</dbReference>
<evidence type="ECO:0000256" key="5">
    <source>
        <dbReference type="ARBA" id="ARBA00023136"/>
    </source>
</evidence>
<dbReference type="AlphaFoldDB" id="A0A4V6P426"/>
<keyword evidence="4 6" id="KW-1133">Transmembrane helix</keyword>